<accession>A0A8C6V985</accession>
<dbReference type="Gene3D" id="3.30.70.330">
    <property type="match status" value="1"/>
</dbReference>
<name>A0A8C6V985_9GOBI</name>
<evidence type="ECO:0000313" key="4">
    <source>
        <dbReference type="Ensembl" id="ENSNMLP00000044730.1"/>
    </source>
</evidence>
<feature type="domain" description="RRM" evidence="3">
    <location>
        <begin position="32"/>
        <end position="103"/>
    </location>
</feature>
<dbReference type="Pfam" id="PF00076">
    <property type="entry name" value="RRM_1"/>
    <property type="match status" value="1"/>
</dbReference>
<dbReference type="PROSITE" id="PS50102">
    <property type="entry name" value="RRM"/>
    <property type="match status" value="1"/>
</dbReference>
<dbReference type="PANTHER" id="PTHR11176:SF10">
    <property type="entry name" value="PROTEIN BOULE-LIKE"/>
    <property type="match status" value="1"/>
</dbReference>
<dbReference type="Ensembl" id="ENSNMLT00000049656.1">
    <property type="protein sequence ID" value="ENSNMLP00000044730.1"/>
    <property type="gene ID" value="ENSNMLG00000027062.1"/>
</dbReference>
<dbReference type="InterPro" id="IPR035979">
    <property type="entry name" value="RBD_domain_sf"/>
</dbReference>
<evidence type="ECO:0000256" key="1">
    <source>
        <dbReference type="ARBA" id="ARBA00022884"/>
    </source>
</evidence>
<dbReference type="SMART" id="SM00360">
    <property type="entry name" value="RRM"/>
    <property type="match status" value="1"/>
</dbReference>
<proteinExistence type="predicted"/>
<evidence type="ECO:0000256" key="2">
    <source>
        <dbReference type="PROSITE-ProRule" id="PRU00176"/>
    </source>
</evidence>
<dbReference type="PANTHER" id="PTHR11176">
    <property type="entry name" value="BOULE-RELATED"/>
    <property type="match status" value="1"/>
</dbReference>
<dbReference type="Proteomes" id="UP000694523">
    <property type="component" value="Unplaced"/>
</dbReference>
<protein>
    <recommendedName>
        <fullName evidence="3">RRM domain-containing protein</fullName>
    </recommendedName>
</protein>
<dbReference type="GO" id="GO:0003730">
    <property type="term" value="F:mRNA 3'-UTR binding"/>
    <property type="evidence" value="ECO:0007669"/>
    <property type="project" value="TreeGrafter"/>
</dbReference>
<keyword evidence="1 2" id="KW-0694">RNA-binding</keyword>
<dbReference type="GO" id="GO:0045948">
    <property type="term" value="P:positive regulation of translational initiation"/>
    <property type="evidence" value="ECO:0007669"/>
    <property type="project" value="TreeGrafter"/>
</dbReference>
<dbReference type="InterPro" id="IPR000504">
    <property type="entry name" value="RRM_dom"/>
</dbReference>
<reference evidence="4" key="2">
    <citation type="submission" date="2025-09" db="UniProtKB">
        <authorList>
            <consortium name="Ensembl"/>
        </authorList>
    </citation>
    <scope>IDENTIFICATION</scope>
</reference>
<organism evidence="4 5">
    <name type="scientific">Neogobius melanostomus</name>
    <name type="common">round goby</name>
    <dbReference type="NCBI Taxonomy" id="47308"/>
    <lineage>
        <taxon>Eukaryota</taxon>
        <taxon>Metazoa</taxon>
        <taxon>Chordata</taxon>
        <taxon>Craniata</taxon>
        <taxon>Vertebrata</taxon>
        <taxon>Euteleostomi</taxon>
        <taxon>Actinopterygii</taxon>
        <taxon>Neopterygii</taxon>
        <taxon>Teleostei</taxon>
        <taxon>Neoteleostei</taxon>
        <taxon>Acanthomorphata</taxon>
        <taxon>Gobiaria</taxon>
        <taxon>Gobiiformes</taxon>
        <taxon>Gobioidei</taxon>
        <taxon>Gobiidae</taxon>
        <taxon>Benthophilinae</taxon>
        <taxon>Neogobiini</taxon>
        <taxon>Neogobius</taxon>
    </lineage>
</organism>
<dbReference type="AlphaFoldDB" id="A0A8C6V985"/>
<keyword evidence="5" id="KW-1185">Reference proteome</keyword>
<evidence type="ECO:0000259" key="3">
    <source>
        <dbReference type="PROSITE" id="PS50102"/>
    </source>
</evidence>
<dbReference type="SUPFAM" id="SSF54928">
    <property type="entry name" value="RNA-binding domain, RBD"/>
    <property type="match status" value="1"/>
</dbReference>
<dbReference type="GO" id="GO:0070935">
    <property type="term" value="P:3'-UTR-mediated mRNA stabilization"/>
    <property type="evidence" value="ECO:0007669"/>
    <property type="project" value="TreeGrafter"/>
</dbReference>
<dbReference type="GO" id="GO:0005737">
    <property type="term" value="C:cytoplasm"/>
    <property type="evidence" value="ECO:0007669"/>
    <property type="project" value="TreeGrafter"/>
</dbReference>
<reference evidence="4" key="1">
    <citation type="submission" date="2025-08" db="UniProtKB">
        <authorList>
            <consortium name="Ensembl"/>
        </authorList>
    </citation>
    <scope>IDENTIFICATION</scope>
</reference>
<sequence>MSHPEVSPLQQHNSSFESLDNFSPRHGIIIPNRVFIGGFDHKVSESDLYHMFSKYGTVREVNVPNKSRMTKGFGFVTFENSEDARKLLLDVKDRRLSIRPAVRRQHNSGMSCGAAYLTTSSGFPYTFHNGVAYFQGPRVSSSPHIWTPVMNIHPCVCLCLFGRDSAS</sequence>
<dbReference type="GO" id="GO:0008494">
    <property type="term" value="F:translation activator activity"/>
    <property type="evidence" value="ECO:0007669"/>
    <property type="project" value="TreeGrafter"/>
</dbReference>
<dbReference type="InterPro" id="IPR012677">
    <property type="entry name" value="Nucleotide-bd_a/b_plait_sf"/>
</dbReference>
<evidence type="ECO:0000313" key="5">
    <source>
        <dbReference type="Proteomes" id="UP000694523"/>
    </source>
</evidence>